<dbReference type="PANTHER" id="PTHR34580">
    <property type="match status" value="1"/>
</dbReference>
<protein>
    <submittedName>
        <fullName evidence="5">YafY family transcriptional regulator</fullName>
    </submittedName>
</protein>
<organism evidence="5 6">
    <name type="scientific">Paenibacillus hemerocallicola</name>
    <dbReference type="NCBI Taxonomy" id="1172614"/>
    <lineage>
        <taxon>Bacteria</taxon>
        <taxon>Bacillati</taxon>
        <taxon>Bacillota</taxon>
        <taxon>Bacilli</taxon>
        <taxon>Bacillales</taxon>
        <taxon>Paenibacillaceae</taxon>
        <taxon>Paenibacillus</taxon>
    </lineage>
</organism>
<keyword evidence="3" id="KW-0804">Transcription</keyword>
<proteinExistence type="predicted"/>
<dbReference type="Gene3D" id="1.10.10.10">
    <property type="entry name" value="Winged helix-like DNA-binding domain superfamily/Winged helix DNA-binding domain"/>
    <property type="match status" value="1"/>
</dbReference>
<comment type="caution">
    <text evidence="5">The sequence shown here is derived from an EMBL/GenBank/DDBJ whole genome shotgun (WGS) entry which is preliminary data.</text>
</comment>
<reference evidence="5 6" key="1">
    <citation type="submission" date="2019-05" db="EMBL/GenBank/DDBJ databases">
        <title>We sequenced the genome of Paenibacillus hemerocallicola KCTC 33185 for further insight into its adaptation and study the phylogeny of Paenibacillus.</title>
        <authorList>
            <person name="Narsing Rao M.P."/>
        </authorList>
    </citation>
    <scope>NUCLEOTIDE SEQUENCE [LARGE SCALE GENOMIC DNA]</scope>
    <source>
        <strain evidence="5 6">KCTC 33185</strain>
    </source>
</reference>
<name>A0A5C4SVK8_9BACL</name>
<feature type="domain" description="HTH deoR-type" evidence="4">
    <location>
        <begin position="2"/>
        <end position="57"/>
    </location>
</feature>
<dbReference type="InterPro" id="IPR057727">
    <property type="entry name" value="WCX_dom"/>
</dbReference>
<dbReference type="RefSeq" id="WP_139607699.1">
    <property type="nucleotide sequence ID" value="NZ_VDCQ01000108.1"/>
</dbReference>
<dbReference type="InterPro" id="IPR018356">
    <property type="entry name" value="Tscrpt_reg_HTH_DeoR_CS"/>
</dbReference>
<evidence type="ECO:0000313" key="6">
    <source>
        <dbReference type="Proteomes" id="UP000307943"/>
    </source>
</evidence>
<dbReference type="Proteomes" id="UP000307943">
    <property type="component" value="Unassembled WGS sequence"/>
</dbReference>
<dbReference type="GO" id="GO:0003700">
    <property type="term" value="F:DNA-binding transcription factor activity"/>
    <property type="evidence" value="ECO:0007669"/>
    <property type="project" value="InterPro"/>
</dbReference>
<dbReference type="SUPFAM" id="SSF46785">
    <property type="entry name" value="Winged helix' DNA-binding domain"/>
    <property type="match status" value="1"/>
</dbReference>
<dbReference type="Pfam" id="PF08279">
    <property type="entry name" value="HTH_11"/>
    <property type="match status" value="1"/>
</dbReference>
<dbReference type="OrthoDB" id="9815009at2"/>
<keyword evidence="6" id="KW-1185">Reference proteome</keyword>
<evidence type="ECO:0000259" key="4">
    <source>
        <dbReference type="PROSITE" id="PS51000"/>
    </source>
</evidence>
<dbReference type="GO" id="GO:0003677">
    <property type="term" value="F:DNA binding"/>
    <property type="evidence" value="ECO:0007669"/>
    <property type="project" value="UniProtKB-KW"/>
</dbReference>
<dbReference type="Pfam" id="PF25583">
    <property type="entry name" value="WCX"/>
    <property type="match status" value="1"/>
</dbReference>
<keyword evidence="2" id="KW-0238">DNA-binding</keyword>
<evidence type="ECO:0000313" key="5">
    <source>
        <dbReference type="EMBL" id="TNJ56301.1"/>
    </source>
</evidence>
<dbReference type="AlphaFoldDB" id="A0A5C4SVK8"/>
<evidence type="ECO:0000256" key="2">
    <source>
        <dbReference type="ARBA" id="ARBA00023125"/>
    </source>
</evidence>
<dbReference type="PIRSF" id="PIRSF016838">
    <property type="entry name" value="PafC"/>
    <property type="match status" value="1"/>
</dbReference>
<dbReference type="InterPro" id="IPR051534">
    <property type="entry name" value="CBASS_pafABC_assoc_protein"/>
</dbReference>
<evidence type="ECO:0000256" key="1">
    <source>
        <dbReference type="ARBA" id="ARBA00023015"/>
    </source>
</evidence>
<keyword evidence="1" id="KW-0805">Transcription regulation</keyword>
<dbReference type="PANTHER" id="PTHR34580:SF1">
    <property type="entry name" value="PROTEIN PAFC"/>
    <property type="match status" value="1"/>
</dbReference>
<dbReference type="PROSITE" id="PS52050">
    <property type="entry name" value="WYL"/>
    <property type="match status" value="1"/>
</dbReference>
<accession>A0A5C4SVK8</accession>
<evidence type="ECO:0000256" key="3">
    <source>
        <dbReference type="ARBA" id="ARBA00023163"/>
    </source>
</evidence>
<sequence length="321" mass="36197">MRADRLISILLLLQNHGQMTSKQLADKLEVSERTVHRDMEALSAAGIPVYSERGSQGGWKLTEGYRTSLTGLKSEELSTLLLAGSIQLLSDLGKREAYDAAYQKMWAAAPDSFKHEAEFTRQRIHIDGAGWHEPSSDASACLPAIQEAVWAERKLEIAYERGAEIVERTIHPLGLVAKRNTWYVVAEIDGEYRTYRVSRIRSAKLTAETFRRPDEFQLASYWKHSMERFTAELPKYAAKLSMAQTALHRIRQERYVKVISVASGKRDDWTEAEVEFNTLESACEICLAIGPELIVLEPAELRARLVGQAAAIVGLYEKDRT</sequence>
<dbReference type="PROSITE" id="PS51000">
    <property type="entry name" value="HTH_DEOR_2"/>
    <property type="match status" value="1"/>
</dbReference>
<dbReference type="InterPro" id="IPR001034">
    <property type="entry name" value="DeoR_HTH"/>
</dbReference>
<dbReference type="InterPro" id="IPR028349">
    <property type="entry name" value="PafC-like"/>
</dbReference>
<dbReference type="InterPro" id="IPR036388">
    <property type="entry name" value="WH-like_DNA-bd_sf"/>
</dbReference>
<dbReference type="EMBL" id="VDCQ01000108">
    <property type="protein sequence ID" value="TNJ56301.1"/>
    <property type="molecule type" value="Genomic_DNA"/>
</dbReference>
<dbReference type="PROSITE" id="PS00894">
    <property type="entry name" value="HTH_DEOR_1"/>
    <property type="match status" value="1"/>
</dbReference>
<dbReference type="InterPro" id="IPR013196">
    <property type="entry name" value="HTH_11"/>
</dbReference>
<gene>
    <name evidence="5" type="ORF">FE784_38990</name>
</gene>
<dbReference type="Pfam" id="PF13280">
    <property type="entry name" value="WYL"/>
    <property type="match status" value="1"/>
</dbReference>
<dbReference type="InterPro" id="IPR026881">
    <property type="entry name" value="WYL_dom"/>
</dbReference>
<dbReference type="InterPro" id="IPR036390">
    <property type="entry name" value="WH_DNA-bd_sf"/>
</dbReference>